<dbReference type="InterPro" id="IPR010071">
    <property type="entry name" value="AA_adenyl_dom"/>
</dbReference>
<organism evidence="2 3">
    <name type="scientific">Kitasatospora acidiphila</name>
    <dbReference type="NCBI Taxonomy" id="2567942"/>
    <lineage>
        <taxon>Bacteria</taxon>
        <taxon>Bacillati</taxon>
        <taxon>Actinomycetota</taxon>
        <taxon>Actinomycetes</taxon>
        <taxon>Kitasatosporales</taxon>
        <taxon>Streptomycetaceae</taxon>
        <taxon>Kitasatospora</taxon>
    </lineage>
</organism>
<dbReference type="Pfam" id="PF13193">
    <property type="entry name" value="AMP-binding_C"/>
    <property type="match status" value="1"/>
</dbReference>
<dbReference type="Pfam" id="PF00501">
    <property type="entry name" value="AMP-binding"/>
    <property type="match status" value="1"/>
</dbReference>
<dbReference type="CDD" id="cd17643">
    <property type="entry name" value="A_NRPS_Cytc1-like"/>
    <property type="match status" value="1"/>
</dbReference>
<dbReference type="SUPFAM" id="SSF47336">
    <property type="entry name" value="ACP-like"/>
    <property type="match status" value="1"/>
</dbReference>
<dbReference type="FunFam" id="3.40.50.12780:FF:000012">
    <property type="entry name" value="Non-ribosomal peptide synthetase"/>
    <property type="match status" value="1"/>
</dbReference>
<dbReference type="PROSITE" id="PS50075">
    <property type="entry name" value="CARRIER"/>
    <property type="match status" value="1"/>
</dbReference>
<gene>
    <name evidence="2" type="ORF">E6W39_06075</name>
</gene>
<evidence type="ECO:0000259" key="1">
    <source>
        <dbReference type="PROSITE" id="PS50075"/>
    </source>
</evidence>
<evidence type="ECO:0000313" key="3">
    <source>
        <dbReference type="Proteomes" id="UP000319103"/>
    </source>
</evidence>
<dbReference type="SUPFAM" id="SSF56801">
    <property type="entry name" value="Acetyl-CoA synthetase-like"/>
    <property type="match status" value="1"/>
</dbReference>
<proteinExistence type="predicted"/>
<dbReference type="InterPro" id="IPR020459">
    <property type="entry name" value="AMP-binding"/>
</dbReference>
<sequence>MVAQFARHLARVSRQLAAAGPDTPLSAIALLDESERGRVVALCAPGRSVPEQRDRIDQLVRARAAERPSAVAVRCGERDLTYRQLDARADQIAKALGWEGLRPGDRVGVCLERSAELITLLLGVLRAGGVYVPMEPGYPAERLAHTAADAGLALVVTELADFPAGRARLLHPAELAALADRFDAGPVPRHGSPDDPAYVIYTSGSTGRPKGVVVTHRNVTSLIAGTSQDFRFGPADVWALFHSVAFDMSVWEIWGALTTGGRLVVVPSLVCRAPGEFHAQLAAERVTVLNQTPSAFAQLIEADQAEPRALALRLVSFGGEPLDTRMLLPWFDRHPETDCRMVNLYGITETTVHSTWQVVGRAEALAASRSVGTALPGEHLYVRDRHGRLLPPGVAGEIYVGGAGVAAGYLNRPELNAERFLPDPDRGGRMYRSGDQGRLLPSGRLEHLGRLDGQVKLRGYRIELDEVRAVLLEDPAVLAAAVVLNRPDPGDPATDRLDAYVVLGDGDPAAVRERAARLLPGYMMPSTVTALPALPLTVNGKLDRSLLPQPALAPHAPAGQSVQERVHHAWQSIVGRPIGLDDNFFDTGGNSMLVGRLVRRLPELGLPKPSLRQTYVHSTVRRLAALLEELQAAG</sequence>
<dbReference type="PROSITE" id="PS00455">
    <property type="entry name" value="AMP_BINDING"/>
    <property type="match status" value="1"/>
</dbReference>
<dbReference type="PANTHER" id="PTHR45527:SF1">
    <property type="entry name" value="FATTY ACID SYNTHASE"/>
    <property type="match status" value="1"/>
</dbReference>
<reference evidence="2 3" key="1">
    <citation type="submission" date="2019-06" db="EMBL/GenBank/DDBJ databases">
        <title>Description of Kitasatospora acidophila sp. nov. isolated from pine grove soil, and reclassification of Streptomyces novaecaesareae to Kitasatospora novaeceasareae comb. nov.</title>
        <authorList>
            <person name="Kim M.J."/>
        </authorList>
    </citation>
    <scope>NUCLEOTIDE SEQUENCE [LARGE SCALE GENOMIC DNA]</scope>
    <source>
        <strain evidence="2 3">MMS16-CNU292</strain>
    </source>
</reference>
<dbReference type="Gene3D" id="3.30.300.30">
    <property type="match status" value="1"/>
</dbReference>
<dbReference type="Gene3D" id="3.40.50.12780">
    <property type="entry name" value="N-terminal domain of ligase-like"/>
    <property type="match status" value="1"/>
</dbReference>
<dbReference type="NCBIfam" id="TIGR01733">
    <property type="entry name" value="AA-adenyl-dom"/>
    <property type="match status" value="1"/>
</dbReference>
<dbReference type="EMBL" id="VIGB01000003">
    <property type="protein sequence ID" value="TQF07166.1"/>
    <property type="molecule type" value="Genomic_DNA"/>
</dbReference>
<dbReference type="GO" id="GO:0044550">
    <property type="term" value="P:secondary metabolite biosynthetic process"/>
    <property type="evidence" value="ECO:0007669"/>
    <property type="project" value="TreeGrafter"/>
</dbReference>
<dbReference type="GO" id="GO:0005829">
    <property type="term" value="C:cytosol"/>
    <property type="evidence" value="ECO:0007669"/>
    <property type="project" value="TreeGrafter"/>
</dbReference>
<dbReference type="GO" id="GO:0043041">
    <property type="term" value="P:amino acid activation for nonribosomal peptide biosynthetic process"/>
    <property type="evidence" value="ECO:0007669"/>
    <property type="project" value="TreeGrafter"/>
</dbReference>
<evidence type="ECO:0000313" key="2">
    <source>
        <dbReference type="EMBL" id="TQF07166.1"/>
    </source>
</evidence>
<dbReference type="OrthoDB" id="2472181at2"/>
<dbReference type="Proteomes" id="UP000319103">
    <property type="component" value="Unassembled WGS sequence"/>
</dbReference>
<dbReference type="Pfam" id="PF00550">
    <property type="entry name" value="PP-binding"/>
    <property type="match status" value="1"/>
</dbReference>
<protein>
    <submittedName>
        <fullName evidence="2">Amino acid adenylation domain-containing protein</fullName>
    </submittedName>
</protein>
<dbReference type="Gene3D" id="1.10.1200.10">
    <property type="entry name" value="ACP-like"/>
    <property type="match status" value="1"/>
</dbReference>
<dbReference type="InterPro" id="IPR009081">
    <property type="entry name" value="PP-bd_ACP"/>
</dbReference>
<dbReference type="InterPro" id="IPR045851">
    <property type="entry name" value="AMP-bd_C_sf"/>
</dbReference>
<accession>A0A540WDS4</accession>
<name>A0A540WDS4_9ACTN</name>
<dbReference type="InterPro" id="IPR025110">
    <property type="entry name" value="AMP-bd_C"/>
</dbReference>
<dbReference type="GO" id="GO:0031177">
    <property type="term" value="F:phosphopantetheine binding"/>
    <property type="evidence" value="ECO:0007669"/>
    <property type="project" value="TreeGrafter"/>
</dbReference>
<dbReference type="PANTHER" id="PTHR45527">
    <property type="entry name" value="NONRIBOSOMAL PEPTIDE SYNTHETASE"/>
    <property type="match status" value="1"/>
</dbReference>
<dbReference type="InterPro" id="IPR020845">
    <property type="entry name" value="AMP-binding_CS"/>
</dbReference>
<feature type="domain" description="Carrier" evidence="1">
    <location>
        <begin position="557"/>
        <end position="631"/>
    </location>
</feature>
<comment type="caution">
    <text evidence="2">The sequence shown here is derived from an EMBL/GenBank/DDBJ whole genome shotgun (WGS) entry which is preliminary data.</text>
</comment>
<dbReference type="InterPro" id="IPR036736">
    <property type="entry name" value="ACP-like_sf"/>
</dbReference>
<dbReference type="InterPro" id="IPR000873">
    <property type="entry name" value="AMP-dep_synth/lig_dom"/>
</dbReference>
<dbReference type="InterPro" id="IPR042099">
    <property type="entry name" value="ANL_N_sf"/>
</dbReference>
<dbReference type="AlphaFoldDB" id="A0A540WDS4"/>
<keyword evidence="3" id="KW-1185">Reference proteome</keyword>
<dbReference type="PRINTS" id="PR00154">
    <property type="entry name" value="AMPBINDING"/>
</dbReference>